<gene>
    <name evidence="2" type="ORF">FXB42_00065</name>
</gene>
<dbReference type="InterPro" id="IPR002686">
    <property type="entry name" value="Transposase_17"/>
</dbReference>
<dbReference type="AlphaFoldDB" id="A0A5D0WUS3"/>
<evidence type="ECO:0000313" key="3">
    <source>
        <dbReference type="Proteomes" id="UP000322619"/>
    </source>
</evidence>
<dbReference type="InterPro" id="IPR036515">
    <property type="entry name" value="Transposase_17_sf"/>
</dbReference>
<dbReference type="Pfam" id="PF01797">
    <property type="entry name" value="Y1_Tnp"/>
    <property type="match status" value="1"/>
</dbReference>
<name>A0A5D0WUS3_9FIRM</name>
<dbReference type="PANTHER" id="PTHR34322:SF2">
    <property type="entry name" value="TRANSPOSASE IS200-LIKE DOMAIN-CONTAINING PROTEIN"/>
    <property type="match status" value="1"/>
</dbReference>
<dbReference type="GO" id="GO:0004803">
    <property type="term" value="F:transposase activity"/>
    <property type="evidence" value="ECO:0007669"/>
    <property type="project" value="InterPro"/>
</dbReference>
<sequence>MPRKAREKSATAVYHVVFRGINRQVIFEDQEDRVKYLELLKAYQEISGFKIYAYCLMSNHIHLLMKEGEEELGIVFRRLGAGYVHWYNWKYNRSGHLFQDRFKSEPVEDDSYLLTVVRYIHQNPVKAGITDNPLDYPWSSYHEYLINEGLSETSYILGLFSEDLTMAKKQFETFNQVADNTQCLDIDEKKRWKDPEASDLIKQLAGVKNLSDVQRLDKQKRDEVIRSCKSEGLSIRQIERLTGISFGVVRKA</sequence>
<dbReference type="GO" id="GO:0006313">
    <property type="term" value="P:DNA transposition"/>
    <property type="evidence" value="ECO:0007669"/>
    <property type="project" value="InterPro"/>
</dbReference>
<comment type="caution">
    <text evidence="2">The sequence shown here is derived from an EMBL/GenBank/DDBJ whole genome shotgun (WGS) entry which is preliminary data.</text>
</comment>
<dbReference type="SUPFAM" id="SSF143422">
    <property type="entry name" value="Transposase IS200-like"/>
    <property type="match status" value="1"/>
</dbReference>
<evidence type="ECO:0000313" key="2">
    <source>
        <dbReference type="EMBL" id="TYC88052.1"/>
    </source>
</evidence>
<dbReference type="PANTHER" id="PTHR34322">
    <property type="entry name" value="TRANSPOSASE, Y1_TNP DOMAIN-CONTAINING"/>
    <property type="match status" value="1"/>
</dbReference>
<reference evidence="2 3" key="1">
    <citation type="submission" date="2019-08" db="EMBL/GenBank/DDBJ databases">
        <title>Isolation and enrichment of carboxydotrophic bacteria from anaerobic sludge for the production of bio-based chemicals from syngas.</title>
        <authorList>
            <person name="Antares A.L."/>
            <person name="Moreira J."/>
            <person name="Diender M."/>
            <person name="Parshina S.N."/>
            <person name="Stams A.J.M."/>
            <person name="Alves M."/>
            <person name="Alves J.I."/>
            <person name="Sousa D.Z."/>
        </authorList>
    </citation>
    <scope>NUCLEOTIDE SEQUENCE [LARGE SCALE GENOMIC DNA]</scope>
    <source>
        <strain evidence="2 3">JM</strain>
    </source>
</reference>
<feature type="domain" description="Transposase IS200-like" evidence="1">
    <location>
        <begin position="9"/>
        <end position="123"/>
    </location>
</feature>
<protein>
    <submittedName>
        <fullName evidence="2">Transposase</fullName>
    </submittedName>
</protein>
<accession>A0A5D0WUS3</accession>
<dbReference type="RefSeq" id="WP_148636230.1">
    <property type="nucleotide sequence ID" value="NZ_VSLA01000002.1"/>
</dbReference>
<proteinExistence type="predicted"/>
<dbReference type="GO" id="GO:0003677">
    <property type="term" value="F:DNA binding"/>
    <property type="evidence" value="ECO:0007669"/>
    <property type="project" value="InterPro"/>
</dbReference>
<dbReference type="Proteomes" id="UP000322619">
    <property type="component" value="Unassembled WGS sequence"/>
</dbReference>
<dbReference type="SMART" id="SM01321">
    <property type="entry name" value="Y1_Tnp"/>
    <property type="match status" value="1"/>
</dbReference>
<dbReference type="EMBL" id="VSLA01000002">
    <property type="protein sequence ID" value="TYC88052.1"/>
    <property type="molecule type" value="Genomic_DNA"/>
</dbReference>
<organism evidence="2 3">
    <name type="scientific">Acetobacterium wieringae</name>
    <dbReference type="NCBI Taxonomy" id="52694"/>
    <lineage>
        <taxon>Bacteria</taxon>
        <taxon>Bacillati</taxon>
        <taxon>Bacillota</taxon>
        <taxon>Clostridia</taxon>
        <taxon>Eubacteriales</taxon>
        <taxon>Eubacteriaceae</taxon>
        <taxon>Acetobacterium</taxon>
    </lineage>
</organism>
<evidence type="ECO:0000259" key="1">
    <source>
        <dbReference type="SMART" id="SM01321"/>
    </source>
</evidence>
<dbReference type="Gene3D" id="3.30.70.1290">
    <property type="entry name" value="Transposase IS200-like"/>
    <property type="match status" value="1"/>
</dbReference>